<dbReference type="PROSITE" id="PS50005">
    <property type="entry name" value="TPR"/>
    <property type="match status" value="1"/>
</dbReference>
<accession>A0A8S4CZ44</accession>
<protein>
    <submittedName>
        <fullName evidence="3">(diamondback moth) hypothetical protein</fullName>
    </submittedName>
</protein>
<dbReference type="GO" id="GO:0036064">
    <property type="term" value="C:ciliary basal body"/>
    <property type="evidence" value="ECO:0007669"/>
    <property type="project" value="TreeGrafter"/>
</dbReference>
<evidence type="ECO:0000313" key="4">
    <source>
        <dbReference type="Proteomes" id="UP000653454"/>
    </source>
</evidence>
<dbReference type="GO" id="GO:1905515">
    <property type="term" value="P:non-motile cilium assembly"/>
    <property type="evidence" value="ECO:0007669"/>
    <property type="project" value="TreeGrafter"/>
</dbReference>
<sequence length="863" mass="92585">MLSSRYYSASRIGTDAKPRTAMVVDEEDDLYAGFNEVSPALDTRALREDQEFQEALKTANIGRKLPSRMGTGLFREGTVSLRMGRSRAGTAGARPMTAARAAGYTSASAVTPNRSEPKEETVEDKVRQTEARIMALVEEACVLSAPAAQDAPRGEHDRAKALAKAQEASTLERQLIRMQEQANLGDSHNLDLTFAVLCNLAGQYALNEMYTEALNTYQLLTRNKLFPHANRLKVNMGNIYFKMGEHPKALKLYRMALDQTPTAEKDLRMKVMHNIGLLLVRMGKFRDAVTNFQHIMHEQGDFQTGLHLVLCSVALNDAEGGKAAFHAMLDVEPPAHHQDIAIDDENDAFEAVLRDVARGDRLSRWSRRAAADAERCLTLAAAALARTGDSDARVIRRHGVAFEAVLGDVARGDRLSRWSRRAAADAERCLTLAAAALARTGDSDASMSWCVEALRGYEAGGASGSGAGARLESSAALASLRTTGIRAANGAKALQRLKAVARAHPTDRVAVAEANADAAFVAYALGNYSEASTLAEAACRNDPYCAAARVTAALAQAKMAADDPRESLAGVAEALAQASHLDPADLIAMHDLALSLEATGTGTEGAAARWARLRGAGGAGRTLKSFASAGLARSVAAHDPHTAEHWYSSIGGWDAGVAGALARLHGELGDAPAAKHHYQDVEALWPCSVSALQWLGAEARSSAPAAALQYYRRAARLQPSNPQWGLLIGACLRASGNYQEALTVYKKMNARFPDDVQCLKLIVKLCGDQGLSETAAWSRELQRAQARAKQQERGQWGGKKLLDEKKAYSACAYEVSLGDGRVEPRAAARAGPGQAAGERSVAREIIELDEKEAYSACAYEVPL</sequence>
<feature type="compositionally biased region" description="Basic and acidic residues" evidence="2">
    <location>
        <begin position="115"/>
        <end position="126"/>
    </location>
</feature>
<evidence type="ECO:0000256" key="1">
    <source>
        <dbReference type="PROSITE-ProRule" id="PRU00339"/>
    </source>
</evidence>
<dbReference type="Gene3D" id="1.25.40.10">
    <property type="entry name" value="Tetratricopeptide repeat domain"/>
    <property type="match status" value="2"/>
</dbReference>
<dbReference type="Pfam" id="PF13424">
    <property type="entry name" value="TPR_12"/>
    <property type="match status" value="1"/>
</dbReference>
<comment type="caution">
    <text evidence="3">The sequence shown here is derived from an EMBL/GenBank/DDBJ whole genome shotgun (WGS) entry which is preliminary data.</text>
</comment>
<dbReference type="GO" id="GO:0042073">
    <property type="term" value="P:intraciliary transport"/>
    <property type="evidence" value="ECO:0007669"/>
    <property type="project" value="TreeGrafter"/>
</dbReference>
<dbReference type="GO" id="GO:0097730">
    <property type="term" value="C:non-motile cilium"/>
    <property type="evidence" value="ECO:0007669"/>
    <property type="project" value="TreeGrafter"/>
</dbReference>
<keyword evidence="4" id="KW-1185">Reference proteome</keyword>
<dbReference type="Proteomes" id="UP000653454">
    <property type="component" value="Unassembled WGS sequence"/>
</dbReference>
<dbReference type="GO" id="GO:0097546">
    <property type="term" value="C:ciliary base"/>
    <property type="evidence" value="ECO:0007669"/>
    <property type="project" value="TreeGrafter"/>
</dbReference>
<keyword evidence="1" id="KW-0802">TPR repeat</keyword>
<organism evidence="3 4">
    <name type="scientific">Plutella xylostella</name>
    <name type="common">Diamondback moth</name>
    <name type="synonym">Plutella maculipennis</name>
    <dbReference type="NCBI Taxonomy" id="51655"/>
    <lineage>
        <taxon>Eukaryota</taxon>
        <taxon>Metazoa</taxon>
        <taxon>Ecdysozoa</taxon>
        <taxon>Arthropoda</taxon>
        <taxon>Hexapoda</taxon>
        <taxon>Insecta</taxon>
        <taxon>Pterygota</taxon>
        <taxon>Neoptera</taxon>
        <taxon>Endopterygota</taxon>
        <taxon>Lepidoptera</taxon>
        <taxon>Glossata</taxon>
        <taxon>Ditrysia</taxon>
        <taxon>Yponomeutoidea</taxon>
        <taxon>Plutellidae</taxon>
        <taxon>Plutella</taxon>
    </lineage>
</organism>
<proteinExistence type="predicted"/>
<dbReference type="SMART" id="SM00028">
    <property type="entry name" value="TPR"/>
    <property type="match status" value="4"/>
</dbReference>
<dbReference type="InterPro" id="IPR011990">
    <property type="entry name" value="TPR-like_helical_dom_sf"/>
</dbReference>
<gene>
    <name evidence="3" type="ORF">PLXY2_LOCUS859</name>
</gene>
<dbReference type="SUPFAM" id="SSF48452">
    <property type="entry name" value="TPR-like"/>
    <property type="match status" value="3"/>
</dbReference>
<evidence type="ECO:0000313" key="3">
    <source>
        <dbReference type="EMBL" id="CAG9090797.1"/>
    </source>
</evidence>
<feature type="repeat" description="TPR" evidence="1">
    <location>
        <begin position="230"/>
        <end position="263"/>
    </location>
</feature>
<reference evidence="3" key="1">
    <citation type="submission" date="2020-11" db="EMBL/GenBank/DDBJ databases">
        <authorList>
            <person name="Whiteford S."/>
        </authorList>
    </citation>
    <scope>NUCLEOTIDE SEQUENCE</scope>
</reference>
<dbReference type="GO" id="GO:0019894">
    <property type="term" value="F:kinesin binding"/>
    <property type="evidence" value="ECO:0007669"/>
    <property type="project" value="TreeGrafter"/>
</dbReference>
<dbReference type="PANTHER" id="PTHR44117:SF1">
    <property type="entry name" value="INTRAFLAGELLAR TRANSPORT PROTEIN 88 HOMOLOG"/>
    <property type="match status" value="1"/>
</dbReference>
<dbReference type="PANTHER" id="PTHR44117">
    <property type="entry name" value="INTRAFLAGELLAR TRANSPORT PROTEIN 88 HOMOLOG"/>
    <property type="match status" value="1"/>
</dbReference>
<dbReference type="Pfam" id="PF14559">
    <property type="entry name" value="TPR_19"/>
    <property type="match status" value="1"/>
</dbReference>
<name>A0A8S4CZ44_PLUXY</name>
<dbReference type="AlphaFoldDB" id="A0A8S4CZ44"/>
<dbReference type="EMBL" id="CAJHNJ030000002">
    <property type="protein sequence ID" value="CAG9090797.1"/>
    <property type="molecule type" value="Genomic_DNA"/>
</dbReference>
<dbReference type="GO" id="GO:0005814">
    <property type="term" value="C:centriole"/>
    <property type="evidence" value="ECO:0007669"/>
    <property type="project" value="TreeGrafter"/>
</dbReference>
<evidence type="ECO:0000256" key="2">
    <source>
        <dbReference type="SAM" id="MobiDB-lite"/>
    </source>
</evidence>
<dbReference type="InterPro" id="IPR019734">
    <property type="entry name" value="TPR_rpt"/>
</dbReference>
<feature type="region of interest" description="Disordered" evidence="2">
    <location>
        <begin position="103"/>
        <end position="126"/>
    </location>
</feature>